<proteinExistence type="predicted"/>
<dbReference type="EMBL" id="JACTNZ010000010">
    <property type="protein sequence ID" value="KAG5527554.1"/>
    <property type="molecule type" value="Genomic_DNA"/>
</dbReference>
<evidence type="ECO:0000313" key="2">
    <source>
        <dbReference type="EMBL" id="KAG5527554.1"/>
    </source>
</evidence>
<reference evidence="2" key="1">
    <citation type="submission" date="2020-08" db="EMBL/GenBank/DDBJ databases">
        <title>Plant Genome Project.</title>
        <authorList>
            <person name="Zhang R.-G."/>
        </authorList>
    </citation>
    <scope>NUCLEOTIDE SEQUENCE</scope>
    <source>
        <strain evidence="2">WSP0</strain>
        <tissue evidence="2">Leaf</tissue>
    </source>
</reference>
<accession>A0AAV6ILU8</accession>
<organism evidence="2 3">
    <name type="scientific">Rhododendron griersonianum</name>
    <dbReference type="NCBI Taxonomy" id="479676"/>
    <lineage>
        <taxon>Eukaryota</taxon>
        <taxon>Viridiplantae</taxon>
        <taxon>Streptophyta</taxon>
        <taxon>Embryophyta</taxon>
        <taxon>Tracheophyta</taxon>
        <taxon>Spermatophyta</taxon>
        <taxon>Magnoliopsida</taxon>
        <taxon>eudicotyledons</taxon>
        <taxon>Gunneridae</taxon>
        <taxon>Pentapetalae</taxon>
        <taxon>asterids</taxon>
        <taxon>Ericales</taxon>
        <taxon>Ericaceae</taxon>
        <taxon>Ericoideae</taxon>
        <taxon>Rhodoreae</taxon>
        <taxon>Rhododendron</taxon>
    </lineage>
</organism>
<evidence type="ECO:0000313" key="3">
    <source>
        <dbReference type="Proteomes" id="UP000823749"/>
    </source>
</evidence>
<sequence>MSLILSFLLPLAFHQAGYAPVLEESVFSGMSPFSFHSLSGSTVSSPVAEVMKSGGAALNQPSSWERS</sequence>
<protein>
    <submittedName>
        <fullName evidence="2">Uncharacterized protein</fullName>
    </submittedName>
</protein>
<comment type="caution">
    <text evidence="2">The sequence shown here is derived from an EMBL/GenBank/DDBJ whole genome shotgun (WGS) entry which is preliminary data.</text>
</comment>
<feature type="signal peptide" evidence="1">
    <location>
        <begin position="1"/>
        <end position="19"/>
    </location>
</feature>
<dbReference type="AlphaFoldDB" id="A0AAV6ILU8"/>
<name>A0AAV6ILU8_9ERIC</name>
<evidence type="ECO:0000256" key="1">
    <source>
        <dbReference type="SAM" id="SignalP"/>
    </source>
</evidence>
<gene>
    <name evidence="2" type="ORF">RHGRI_028458</name>
</gene>
<dbReference type="Proteomes" id="UP000823749">
    <property type="component" value="Chromosome 10"/>
</dbReference>
<keyword evidence="3" id="KW-1185">Reference proteome</keyword>
<keyword evidence="1" id="KW-0732">Signal</keyword>
<feature type="chain" id="PRO_5043652732" evidence="1">
    <location>
        <begin position="20"/>
        <end position="67"/>
    </location>
</feature>